<reference evidence="2 3" key="1">
    <citation type="journal article" date="2019" name="Sci. Rep.">
        <title>Orb-weaving spider Araneus ventricosus genome elucidates the spidroin gene catalogue.</title>
        <authorList>
            <person name="Kono N."/>
            <person name="Nakamura H."/>
            <person name="Ohtoshi R."/>
            <person name="Moran D.A.P."/>
            <person name="Shinohara A."/>
            <person name="Yoshida Y."/>
            <person name="Fujiwara M."/>
            <person name="Mori M."/>
            <person name="Tomita M."/>
            <person name="Arakawa K."/>
        </authorList>
    </citation>
    <scope>NUCLEOTIDE SEQUENCE [LARGE SCALE GENOMIC DNA]</scope>
</reference>
<comment type="caution">
    <text evidence="2">The sequence shown here is derived from an EMBL/GenBank/DDBJ whole genome shotgun (WGS) entry which is preliminary data.</text>
</comment>
<evidence type="ECO:0000313" key="2">
    <source>
        <dbReference type="EMBL" id="GBN90098.1"/>
    </source>
</evidence>
<accession>A0A4Y2SP65</accession>
<sequence>MAEARTSCATDSQELQARLELISPPPTPHSKCSYTNNHSWEKFLNEILDYSSSTAATSGEDSVLYIDPEGKKPRGVISGDCRDHGVDPPLPNHRL</sequence>
<dbReference type="Proteomes" id="UP000499080">
    <property type="component" value="Unassembled WGS sequence"/>
</dbReference>
<feature type="region of interest" description="Disordered" evidence="1">
    <location>
        <begin position="64"/>
        <end position="95"/>
    </location>
</feature>
<dbReference type="EMBL" id="BGPR01023152">
    <property type="protein sequence ID" value="GBN90098.1"/>
    <property type="molecule type" value="Genomic_DNA"/>
</dbReference>
<organism evidence="2 3">
    <name type="scientific">Araneus ventricosus</name>
    <name type="common">Orbweaver spider</name>
    <name type="synonym">Epeira ventricosa</name>
    <dbReference type="NCBI Taxonomy" id="182803"/>
    <lineage>
        <taxon>Eukaryota</taxon>
        <taxon>Metazoa</taxon>
        <taxon>Ecdysozoa</taxon>
        <taxon>Arthropoda</taxon>
        <taxon>Chelicerata</taxon>
        <taxon>Arachnida</taxon>
        <taxon>Araneae</taxon>
        <taxon>Araneomorphae</taxon>
        <taxon>Entelegynae</taxon>
        <taxon>Araneoidea</taxon>
        <taxon>Araneidae</taxon>
        <taxon>Araneus</taxon>
    </lineage>
</organism>
<evidence type="ECO:0000256" key="1">
    <source>
        <dbReference type="SAM" id="MobiDB-lite"/>
    </source>
</evidence>
<protein>
    <submittedName>
        <fullName evidence="2">Uncharacterized protein</fullName>
    </submittedName>
</protein>
<proteinExistence type="predicted"/>
<gene>
    <name evidence="2" type="ORF">AVEN_13777_1</name>
</gene>
<name>A0A4Y2SP65_ARAVE</name>
<evidence type="ECO:0000313" key="3">
    <source>
        <dbReference type="Proteomes" id="UP000499080"/>
    </source>
</evidence>
<keyword evidence="3" id="KW-1185">Reference proteome</keyword>
<dbReference type="AlphaFoldDB" id="A0A4Y2SP65"/>